<dbReference type="InterPro" id="IPR028309">
    <property type="entry name" value="RB_fam"/>
</dbReference>
<evidence type="ECO:0000256" key="4">
    <source>
        <dbReference type="ARBA" id="ARBA00022553"/>
    </source>
</evidence>
<dbReference type="InterPro" id="IPR015030">
    <property type="entry name" value="RB_C"/>
</dbReference>
<feature type="compositionally biased region" description="Pro residues" evidence="10">
    <location>
        <begin position="780"/>
        <end position="790"/>
    </location>
</feature>
<dbReference type="Pfam" id="PF01858">
    <property type="entry name" value="RB_A"/>
    <property type="match status" value="1"/>
</dbReference>
<dbReference type="PANTHER" id="PTHR13742">
    <property type="entry name" value="RETINOBLASTOMA-ASSOCIATED PROTEIN RB -RELATED"/>
    <property type="match status" value="1"/>
</dbReference>
<feature type="domain" description="Retinoblastoma-associated protein N-terminal" evidence="11">
    <location>
        <begin position="1"/>
        <end position="115"/>
    </location>
</feature>
<evidence type="ECO:0000256" key="10">
    <source>
        <dbReference type="SAM" id="MobiDB-lite"/>
    </source>
</evidence>
<dbReference type="GO" id="GO:0005634">
    <property type="term" value="C:nucleus"/>
    <property type="evidence" value="ECO:0007669"/>
    <property type="project" value="UniProtKB-SubCell"/>
</dbReference>
<dbReference type="GO" id="GO:0006325">
    <property type="term" value="P:chromatin organization"/>
    <property type="evidence" value="ECO:0007669"/>
    <property type="project" value="UniProtKB-KW"/>
</dbReference>
<dbReference type="Pfam" id="PF01857">
    <property type="entry name" value="RB_B"/>
    <property type="match status" value="1"/>
</dbReference>
<feature type="region of interest" description="Disordered" evidence="10">
    <location>
        <begin position="918"/>
        <end position="960"/>
    </location>
</feature>
<evidence type="ECO:0000256" key="8">
    <source>
        <dbReference type="ARBA" id="ARBA00023242"/>
    </source>
</evidence>
<evidence type="ECO:0000256" key="2">
    <source>
        <dbReference type="ARBA" id="ARBA00009475"/>
    </source>
</evidence>
<feature type="compositionally biased region" description="Polar residues" evidence="10">
    <location>
        <begin position="745"/>
        <end position="763"/>
    </location>
</feature>
<dbReference type="InterPro" id="IPR002720">
    <property type="entry name" value="RB_A"/>
</dbReference>
<dbReference type="FunFam" id="1.10.472.140:FF:000001">
    <property type="entry name" value="Retinoblastoma-like 2, isoform CRA_a"/>
    <property type="match status" value="1"/>
</dbReference>
<keyword evidence="15" id="KW-1185">Reference proteome</keyword>
<accession>A0A8B6EQQ3</accession>
<feature type="non-terminal residue" evidence="14">
    <location>
        <position position="960"/>
    </location>
</feature>
<dbReference type="InterPro" id="IPR024599">
    <property type="entry name" value="RB_N"/>
</dbReference>
<reference evidence="14" key="1">
    <citation type="submission" date="2018-11" db="EMBL/GenBank/DDBJ databases">
        <authorList>
            <person name="Alioto T."/>
            <person name="Alioto T."/>
        </authorList>
    </citation>
    <scope>NUCLEOTIDE SEQUENCE</scope>
</reference>
<dbReference type="GO" id="GO:0030154">
    <property type="term" value="P:cell differentiation"/>
    <property type="evidence" value="ECO:0007669"/>
    <property type="project" value="TreeGrafter"/>
</dbReference>
<dbReference type="Gene3D" id="1.10.472.10">
    <property type="entry name" value="Cyclin-like"/>
    <property type="match status" value="2"/>
</dbReference>
<evidence type="ECO:0000313" key="14">
    <source>
        <dbReference type="EMBL" id="VDI37745.1"/>
    </source>
</evidence>
<dbReference type="SMART" id="SM01369">
    <property type="entry name" value="Rb_C"/>
    <property type="match status" value="1"/>
</dbReference>
<evidence type="ECO:0000313" key="15">
    <source>
        <dbReference type="Proteomes" id="UP000596742"/>
    </source>
</evidence>
<keyword evidence="3" id="KW-0678">Repressor</keyword>
<feature type="compositionally biased region" description="Basic and acidic residues" evidence="10">
    <location>
        <begin position="523"/>
        <end position="532"/>
    </location>
</feature>
<dbReference type="GO" id="GO:0000785">
    <property type="term" value="C:chromatin"/>
    <property type="evidence" value="ECO:0007669"/>
    <property type="project" value="TreeGrafter"/>
</dbReference>
<evidence type="ECO:0000256" key="3">
    <source>
        <dbReference type="ARBA" id="ARBA00022491"/>
    </source>
</evidence>
<feature type="compositionally biased region" description="Basic and acidic residues" evidence="10">
    <location>
        <begin position="951"/>
        <end position="960"/>
    </location>
</feature>
<evidence type="ECO:0000259" key="11">
    <source>
        <dbReference type="SMART" id="SM01367"/>
    </source>
</evidence>
<proteinExistence type="inferred from homology"/>
<evidence type="ECO:0000259" key="13">
    <source>
        <dbReference type="SMART" id="SM01369"/>
    </source>
</evidence>
<dbReference type="GO" id="GO:2000134">
    <property type="term" value="P:negative regulation of G1/S transition of mitotic cell cycle"/>
    <property type="evidence" value="ECO:0007669"/>
    <property type="project" value="TreeGrafter"/>
</dbReference>
<dbReference type="AlphaFoldDB" id="A0A8B6EQQ3"/>
<feature type="domain" description="Retinoblastoma-associated protein A-box" evidence="12">
    <location>
        <begin position="290"/>
        <end position="484"/>
    </location>
</feature>
<dbReference type="GO" id="GO:0005667">
    <property type="term" value="C:transcription regulator complex"/>
    <property type="evidence" value="ECO:0007669"/>
    <property type="project" value="TreeGrafter"/>
</dbReference>
<feature type="region of interest" description="Disordered" evidence="10">
    <location>
        <begin position="523"/>
        <end position="576"/>
    </location>
</feature>
<keyword evidence="8" id="KW-0539">Nucleus</keyword>
<dbReference type="PANTHER" id="PTHR13742:SF17">
    <property type="entry name" value="RE32990P-RELATED"/>
    <property type="match status" value="1"/>
</dbReference>
<comment type="subcellular location">
    <subcellularLocation>
        <location evidence="1">Nucleus</location>
    </subcellularLocation>
</comment>
<evidence type="ECO:0000256" key="9">
    <source>
        <dbReference type="ARBA" id="ARBA00023306"/>
    </source>
</evidence>
<keyword evidence="9" id="KW-0131">Cell cycle</keyword>
<dbReference type="Pfam" id="PF11934">
    <property type="entry name" value="DUF3452"/>
    <property type="match status" value="1"/>
</dbReference>
<comment type="caution">
    <text evidence="14">The sequence shown here is derived from an EMBL/GenBank/DDBJ whole genome shotgun (WGS) entry which is preliminary data.</text>
</comment>
<dbReference type="SMART" id="SM01368">
    <property type="entry name" value="RB_A"/>
    <property type="match status" value="1"/>
</dbReference>
<evidence type="ECO:0000256" key="6">
    <source>
        <dbReference type="ARBA" id="ARBA00023015"/>
    </source>
</evidence>
<gene>
    <name evidence="14" type="ORF">MGAL_10B082646</name>
</gene>
<comment type="similarity">
    <text evidence="2">Belongs to the retinoblastoma protein (RB) family.</text>
</comment>
<organism evidence="14 15">
    <name type="scientific">Mytilus galloprovincialis</name>
    <name type="common">Mediterranean mussel</name>
    <dbReference type="NCBI Taxonomy" id="29158"/>
    <lineage>
        <taxon>Eukaryota</taxon>
        <taxon>Metazoa</taxon>
        <taxon>Spiralia</taxon>
        <taxon>Lophotrochozoa</taxon>
        <taxon>Mollusca</taxon>
        <taxon>Bivalvia</taxon>
        <taxon>Autobranchia</taxon>
        <taxon>Pteriomorphia</taxon>
        <taxon>Mytilida</taxon>
        <taxon>Mytiloidea</taxon>
        <taxon>Mytilidae</taxon>
        <taxon>Mytilinae</taxon>
        <taxon>Mytilus</taxon>
    </lineage>
</organism>
<protein>
    <submittedName>
        <fullName evidence="14">Retinoblastoma-like protein 1</fullName>
    </submittedName>
</protein>
<dbReference type="Proteomes" id="UP000596742">
    <property type="component" value="Unassembled WGS sequence"/>
</dbReference>
<dbReference type="GO" id="GO:0006357">
    <property type="term" value="P:regulation of transcription by RNA polymerase II"/>
    <property type="evidence" value="ECO:0007669"/>
    <property type="project" value="InterPro"/>
</dbReference>
<evidence type="ECO:0000256" key="5">
    <source>
        <dbReference type="ARBA" id="ARBA00022853"/>
    </source>
</evidence>
<evidence type="ECO:0000259" key="12">
    <source>
        <dbReference type="SMART" id="SM01368"/>
    </source>
</evidence>
<dbReference type="FunFam" id="1.10.472.10:FF:000035">
    <property type="entry name" value="RB transcriptional corepressor-like 1"/>
    <property type="match status" value="1"/>
</dbReference>
<feature type="region of interest" description="Disordered" evidence="10">
    <location>
        <begin position="737"/>
        <end position="800"/>
    </location>
</feature>
<evidence type="ECO:0000256" key="1">
    <source>
        <dbReference type="ARBA" id="ARBA00004123"/>
    </source>
</evidence>
<feature type="domain" description="Retinoblastoma-associated protein C-terminal" evidence="13">
    <location>
        <begin position="829"/>
        <end position="957"/>
    </location>
</feature>
<keyword evidence="6" id="KW-0805">Transcription regulation</keyword>
<dbReference type="SMART" id="SM01367">
    <property type="entry name" value="DUF3452"/>
    <property type="match status" value="1"/>
</dbReference>
<keyword evidence="7" id="KW-0804">Transcription</keyword>
<dbReference type="GO" id="GO:0000977">
    <property type="term" value="F:RNA polymerase II transcription regulatory region sequence-specific DNA binding"/>
    <property type="evidence" value="ECO:0007669"/>
    <property type="project" value="TreeGrafter"/>
</dbReference>
<evidence type="ECO:0000256" key="7">
    <source>
        <dbReference type="ARBA" id="ARBA00023163"/>
    </source>
</evidence>
<feature type="compositionally biased region" description="Polar residues" evidence="10">
    <location>
        <begin position="601"/>
        <end position="626"/>
    </location>
</feature>
<name>A0A8B6EQQ3_MYTGA</name>
<feature type="region of interest" description="Disordered" evidence="10">
    <location>
        <begin position="601"/>
        <end position="629"/>
    </location>
</feature>
<dbReference type="Gene3D" id="1.10.472.140">
    <property type="match status" value="1"/>
</dbReference>
<dbReference type="InterPro" id="IPR036915">
    <property type="entry name" value="Cyclin-like_sf"/>
</dbReference>
<keyword evidence="5" id="KW-0156">Chromatin regulator</keyword>
<dbReference type="SUPFAM" id="SSF47954">
    <property type="entry name" value="Cyclin-like"/>
    <property type="match status" value="2"/>
</dbReference>
<dbReference type="EMBL" id="UYJE01005485">
    <property type="protein sequence ID" value="VDI37745.1"/>
    <property type="molecule type" value="Genomic_DNA"/>
</dbReference>
<keyword evidence="4" id="KW-0597">Phosphoprotein</keyword>
<sequence>LIQFFNKMKKWSDMANLRKEFRDKIDRLERNFAVSTVIFKKFEPIFLDIFRNPMDEPAKQNRSRKQRRLPCSSSEVFNFCWTMFVHVKGHFPAISDDLVNSYHLLLCCIDWVYANSILGGRKDLLNSDFQALPEDYESKDWKPPVDPPCIIKLLCEKHEGLEIEAKVIKEHWWKPHIRKLFEKKVLKGKTDTLSAVLEIGNFEFNSKAVNSEYEEFVLSVGDFDERIFLGDDAEEEIGTPAKSKTVSEELDERIKLKQNLEQHFEETKSLAPLTPLTGRRYLKDKDPTITPVSTATQSVGKLQLLLSGRKTSPSDALIEMFSECPKDPIDGILSRVREMGEVFCNQYVQPTDENPGAHIDFAKRRLQLGESLYYKILESIVAQEKRRLSSKEAIFNLLEHDAFHRCLFACCLEIVIFSYNSQRKFPWIVEIFDICPYYFYRVVEIIIRAEDGLSRDVVKHLNHVEECILESHAWKRDSPLWTAIQENNGVPVCEEVILPSLIDSNLSSGNKVMQHPAVKRLVDEGHGGRKEIPQSPQGPSAADRFSSPSPGSAKRRLFGAGGGTSSATTQTGNQDNQTVIAFQQAQTEDGRQILIPLHTTVVRTSNNTNKQDQNTAPTNQTGNQSQKPKKTGSLALFFRKLYHMSSVRLRDLCERLHIEEEDDLRRKIWTCFEHTLVNHTDLIVDHHIDQILMCAIYVMSKVTGNSQSFQNIMKCYRMQPQAQSHVYRSVLLTGRRRHTSGGSDGSKNGASRSSSPTNNTGTTEKSENRDLIRSTSTLPVPHPGSHPPTPIHLTLGGSGSEAEEERGDLIMFYNQIYISRLNSFAKRFSATVPSRDCPALSPLPMMKPQTLSPRRVSSKYPVYISPHKQINLKATPATGRMHYCFNRSPAKDLRAINNMIKMGDKRPSFLGKRSLGALDVNGDEEGSESPTKLRRQGSSPMFLKKLQSLGVERREANGSM</sequence>
<dbReference type="InterPro" id="IPR002719">
    <property type="entry name" value="RB_B"/>
</dbReference>